<feature type="transmembrane region" description="Helical" evidence="5">
    <location>
        <begin position="198"/>
        <end position="220"/>
    </location>
</feature>
<keyword evidence="3 5" id="KW-1133">Transmembrane helix</keyword>
<evidence type="ECO:0000259" key="6">
    <source>
        <dbReference type="PROSITE" id="PS50850"/>
    </source>
</evidence>
<feature type="transmembrane region" description="Helical" evidence="5">
    <location>
        <begin position="416"/>
        <end position="441"/>
    </location>
</feature>
<evidence type="ECO:0000256" key="5">
    <source>
        <dbReference type="SAM" id="Phobius"/>
    </source>
</evidence>
<feature type="domain" description="Major facilitator superfamily (MFS) profile" evidence="6">
    <location>
        <begin position="45"/>
        <end position="478"/>
    </location>
</feature>
<dbReference type="GO" id="GO:0016020">
    <property type="term" value="C:membrane"/>
    <property type="evidence" value="ECO:0007669"/>
    <property type="project" value="UniProtKB-SubCell"/>
</dbReference>
<feature type="transmembrane region" description="Helical" evidence="5">
    <location>
        <begin position="171"/>
        <end position="192"/>
    </location>
</feature>
<feature type="transmembrane region" description="Helical" evidence="5">
    <location>
        <begin position="359"/>
        <end position="380"/>
    </location>
</feature>
<dbReference type="InterPro" id="IPR020846">
    <property type="entry name" value="MFS_dom"/>
</dbReference>
<feature type="transmembrane region" description="Helical" evidence="5">
    <location>
        <begin position="43"/>
        <end position="68"/>
    </location>
</feature>
<sequence>MGLTVETLDFGGAEWKTNETIIIDWDSHDDPQNPVNWSFKRKWAVTAIVSAFTFISVVSSSIVAPASSQIAKDFNTTNKVVIAMTTSAFVLAYAFGPLFIAPLSEIYGRSLVLQLANLFYLIWNIACGLARNQGELIAFRFLAGFGGSAPFAIGGGMLADCWRSEEREQAIALYSFLPLLGNVIGPVSGAWIAEKVSWRWVFWSTIMADGVVQVFGLLFLRETFAPLLLERKANRIKNKMGILNQSTVRTVYQSPERQWKRIFAKAMVRPFAIFFREPIVQLLGLYLAFTFGIIYLLLTTIPAIFQGTYHFRIGIAGLHYISLGIGASIANQLSARITDRVYAYLKKRNDGIGQPEFRLPTMVLGTVLLPVGLLLTGWTAEHAAPWILLDIGIAFVGAGMVLNLQGTQTYVLDIFTLYSASALAAVTCLRSLTGFGFPLFAPAMYESLGYGKSGTILALAAIVLGCPAPWLLWHFGERIRNKSRYIAE</sequence>
<dbReference type="VEuPathDB" id="FungiDB:BD410DRAFT_822495"/>
<dbReference type="PANTHER" id="PTHR23502:SF60">
    <property type="entry name" value="MAJOR FACILITATOR SUPERFAMILY (MFS) PROFILE DOMAIN-CONTAINING PROTEIN-RELATED"/>
    <property type="match status" value="1"/>
</dbReference>
<dbReference type="OrthoDB" id="6770063at2759"/>
<feature type="transmembrane region" description="Helical" evidence="5">
    <location>
        <begin position="386"/>
        <end position="404"/>
    </location>
</feature>
<dbReference type="CDD" id="cd17323">
    <property type="entry name" value="MFS_Tpo1_MDR_like"/>
    <property type="match status" value="1"/>
</dbReference>
<evidence type="ECO:0000256" key="3">
    <source>
        <dbReference type="ARBA" id="ARBA00022989"/>
    </source>
</evidence>
<reference evidence="7 8" key="1">
    <citation type="submission" date="2018-06" db="EMBL/GenBank/DDBJ databases">
        <title>A transcriptomic atlas of mushroom development highlights an independent origin of complex multicellularity.</title>
        <authorList>
            <consortium name="DOE Joint Genome Institute"/>
            <person name="Krizsan K."/>
            <person name="Almasi E."/>
            <person name="Merenyi Z."/>
            <person name="Sahu N."/>
            <person name="Viragh M."/>
            <person name="Koszo T."/>
            <person name="Mondo S."/>
            <person name="Kiss B."/>
            <person name="Balint B."/>
            <person name="Kues U."/>
            <person name="Barry K."/>
            <person name="Hegedus J.C."/>
            <person name="Henrissat B."/>
            <person name="Johnson J."/>
            <person name="Lipzen A."/>
            <person name="Ohm R."/>
            <person name="Nagy I."/>
            <person name="Pangilinan J."/>
            <person name="Yan J."/>
            <person name="Xiong Y."/>
            <person name="Grigoriev I.V."/>
            <person name="Hibbett D.S."/>
            <person name="Nagy L.G."/>
        </authorList>
    </citation>
    <scope>NUCLEOTIDE SEQUENCE [LARGE SCALE GENOMIC DNA]</scope>
    <source>
        <strain evidence="7 8">SZMC22713</strain>
    </source>
</reference>
<feature type="transmembrane region" description="Helical" evidence="5">
    <location>
        <begin position="137"/>
        <end position="159"/>
    </location>
</feature>
<protein>
    <submittedName>
        <fullName evidence="7">MFS polyamine transporter</fullName>
    </submittedName>
</protein>
<evidence type="ECO:0000256" key="4">
    <source>
        <dbReference type="ARBA" id="ARBA00023136"/>
    </source>
</evidence>
<comment type="subcellular location">
    <subcellularLocation>
        <location evidence="1">Membrane</location>
        <topology evidence="1">Multi-pass membrane protein</topology>
    </subcellularLocation>
</comment>
<feature type="transmembrane region" description="Helical" evidence="5">
    <location>
        <begin position="283"/>
        <end position="305"/>
    </location>
</feature>
<dbReference type="InterPro" id="IPR011701">
    <property type="entry name" value="MFS"/>
</dbReference>
<dbReference type="Proteomes" id="UP000294933">
    <property type="component" value="Unassembled WGS sequence"/>
</dbReference>
<feature type="transmembrane region" description="Helical" evidence="5">
    <location>
        <begin position="453"/>
        <end position="473"/>
    </location>
</feature>
<dbReference type="EMBL" id="ML170214">
    <property type="protein sequence ID" value="TDL17903.1"/>
    <property type="molecule type" value="Genomic_DNA"/>
</dbReference>
<evidence type="ECO:0000256" key="2">
    <source>
        <dbReference type="ARBA" id="ARBA00022692"/>
    </source>
</evidence>
<dbReference type="GO" id="GO:0022857">
    <property type="term" value="F:transmembrane transporter activity"/>
    <property type="evidence" value="ECO:0007669"/>
    <property type="project" value="InterPro"/>
</dbReference>
<name>A0A4Y7PR36_9AGAM</name>
<feature type="transmembrane region" description="Helical" evidence="5">
    <location>
        <begin position="112"/>
        <end position="131"/>
    </location>
</feature>
<evidence type="ECO:0000313" key="8">
    <source>
        <dbReference type="Proteomes" id="UP000294933"/>
    </source>
</evidence>
<feature type="transmembrane region" description="Helical" evidence="5">
    <location>
        <begin position="80"/>
        <end position="100"/>
    </location>
</feature>
<evidence type="ECO:0000256" key="1">
    <source>
        <dbReference type="ARBA" id="ARBA00004141"/>
    </source>
</evidence>
<dbReference type="STRING" id="50990.A0A4Y7PR36"/>
<keyword evidence="4 5" id="KW-0472">Membrane</keyword>
<feature type="transmembrane region" description="Helical" evidence="5">
    <location>
        <begin position="317"/>
        <end position="338"/>
    </location>
</feature>
<accession>A0A4Y7PR36</accession>
<dbReference type="PROSITE" id="PS50850">
    <property type="entry name" value="MFS"/>
    <property type="match status" value="1"/>
</dbReference>
<keyword evidence="2 5" id="KW-0812">Transmembrane</keyword>
<dbReference type="PANTHER" id="PTHR23502">
    <property type="entry name" value="MAJOR FACILITATOR SUPERFAMILY"/>
    <property type="match status" value="1"/>
</dbReference>
<dbReference type="InterPro" id="IPR036259">
    <property type="entry name" value="MFS_trans_sf"/>
</dbReference>
<dbReference type="Pfam" id="PF07690">
    <property type="entry name" value="MFS_1"/>
    <property type="match status" value="1"/>
</dbReference>
<dbReference type="SUPFAM" id="SSF103473">
    <property type="entry name" value="MFS general substrate transporter"/>
    <property type="match status" value="1"/>
</dbReference>
<dbReference type="Gene3D" id="1.20.1250.20">
    <property type="entry name" value="MFS general substrate transporter like domains"/>
    <property type="match status" value="1"/>
</dbReference>
<dbReference type="FunFam" id="1.20.1250.20:FF:000011">
    <property type="entry name" value="MFS multidrug transporter, putative"/>
    <property type="match status" value="1"/>
</dbReference>
<dbReference type="AlphaFoldDB" id="A0A4Y7PR36"/>
<proteinExistence type="predicted"/>
<gene>
    <name evidence="7" type="ORF">BD410DRAFT_822495</name>
</gene>
<organism evidence="7 8">
    <name type="scientific">Rickenella mellea</name>
    <dbReference type="NCBI Taxonomy" id="50990"/>
    <lineage>
        <taxon>Eukaryota</taxon>
        <taxon>Fungi</taxon>
        <taxon>Dikarya</taxon>
        <taxon>Basidiomycota</taxon>
        <taxon>Agaricomycotina</taxon>
        <taxon>Agaricomycetes</taxon>
        <taxon>Hymenochaetales</taxon>
        <taxon>Rickenellaceae</taxon>
        <taxon>Rickenella</taxon>
    </lineage>
</organism>
<keyword evidence="8" id="KW-1185">Reference proteome</keyword>
<evidence type="ECO:0000313" key="7">
    <source>
        <dbReference type="EMBL" id="TDL17903.1"/>
    </source>
</evidence>